<feature type="transmembrane region" description="Helical" evidence="8">
    <location>
        <begin position="152"/>
        <end position="176"/>
    </location>
</feature>
<reference evidence="9 10" key="1">
    <citation type="submission" date="2017-09" db="EMBL/GenBank/DDBJ databases">
        <title>Bacterial strain isolated from the female urinary microbiota.</title>
        <authorList>
            <person name="Thomas-White K."/>
            <person name="Kumar N."/>
            <person name="Forster S."/>
            <person name="Putonti C."/>
            <person name="Lawley T."/>
            <person name="Wolfe A.J."/>
        </authorList>
    </citation>
    <scope>NUCLEOTIDE SEQUENCE [LARGE SCALE GENOMIC DNA]</scope>
    <source>
        <strain evidence="9 10">UMB0680</strain>
    </source>
</reference>
<keyword evidence="4" id="KW-1003">Cell membrane</keyword>
<feature type="transmembrane region" description="Helical" evidence="8">
    <location>
        <begin position="331"/>
        <end position="354"/>
    </location>
</feature>
<feature type="transmembrane region" description="Helical" evidence="8">
    <location>
        <begin position="399"/>
        <end position="420"/>
    </location>
</feature>
<evidence type="ECO:0000256" key="7">
    <source>
        <dbReference type="ARBA" id="ARBA00023136"/>
    </source>
</evidence>
<keyword evidence="10" id="KW-1185">Reference proteome</keyword>
<dbReference type="PIRSF" id="PIRSF006603">
    <property type="entry name" value="DinF"/>
    <property type="match status" value="1"/>
</dbReference>
<protein>
    <submittedName>
        <fullName evidence="9">MATE family efflux transporter</fullName>
    </submittedName>
</protein>
<keyword evidence="5 8" id="KW-0812">Transmembrane</keyword>
<evidence type="ECO:0000256" key="5">
    <source>
        <dbReference type="ARBA" id="ARBA00022692"/>
    </source>
</evidence>
<evidence type="ECO:0000313" key="9">
    <source>
        <dbReference type="EMBL" id="PMB99497.1"/>
    </source>
</evidence>
<dbReference type="EMBL" id="PNFZ01000001">
    <property type="protein sequence ID" value="PMB99497.1"/>
    <property type="molecule type" value="Genomic_DNA"/>
</dbReference>
<feature type="transmembrane region" description="Helical" evidence="8">
    <location>
        <begin position="183"/>
        <end position="204"/>
    </location>
</feature>
<dbReference type="CDD" id="cd13136">
    <property type="entry name" value="MATE_DinF_like"/>
    <property type="match status" value="1"/>
</dbReference>
<comment type="caution">
    <text evidence="9">The sequence shown here is derived from an EMBL/GenBank/DDBJ whole genome shotgun (WGS) entry which is preliminary data.</text>
</comment>
<evidence type="ECO:0000256" key="6">
    <source>
        <dbReference type="ARBA" id="ARBA00022989"/>
    </source>
</evidence>
<dbReference type="Proteomes" id="UP000235703">
    <property type="component" value="Unassembled WGS sequence"/>
</dbReference>
<dbReference type="Pfam" id="PF01554">
    <property type="entry name" value="MatE"/>
    <property type="match status" value="2"/>
</dbReference>
<dbReference type="GO" id="GO:0042910">
    <property type="term" value="F:xenobiotic transmembrane transporter activity"/>
    <property type="evidence" value="ECO:0007669"/>
    <property type="project" value="InterPro"/>
</dbReference>
<evidence type="ECO:0000256" key="8">
    <source>
        <dbReference type="SAM" id="Phobius"/>
    </source>
</evidence>
<proteinExistence type="inferred from homology"/>
<evidence type="ECO:0000256" key="1">
    <source>
        <dbReference type="ARBA" id="ARBA00004651"/>
    </source>
</evidence>
<keyword evidence="6 8" id="KW-1133">Transmembrane helix</keyword>
<evidence type="ECO:0000256" key="4">
    <source>
        <dbReference type="ARBA" id="ARBA00022475"/>
    </source>
</evidence>
<feature type="transmembrane region" description="Helical" evidence="8">
    <location>
        <begin position="426"/>
        <end position="446"/>
    </location>
</feature>
<dbReference type="AlphaFoldDB" id="A0A2N6PLE4"/>
<dbReference type="InterPro" id="IPR002528">
    <property type="entry name" value="MATE_fam"/>
</dbReference>
<feature type="transmembrane region" description="Helical" evidence="8">
    <location>
        <begin position="268"/>
        <end position="290"/>
    </location>
</feature>
<name>A0A2N6PLE4_9MICO</name>
<feature type="transmembrane region" description="Helical" evidence="8">
    <location>
        <begin position="216"/>
        <end position="234"/>
    </location>
</feature>
<feature type="transmembrane region" description="Helical" evidence="8">
    <location>
        <begin position="366"/>
        <end position="387"/>
    </location>
</feature>
<dbReference type="InterPro" id="IPR044644">
    <property type="entry name" value="DinF-like"/>
</dbReference>
<organism evidence="9 10">
    <name type="scientific">Brevibacterium luteolum</name>
    <dbReference type="NCBI Taxonomy" id="199591"/>
    <lineage>
        <taxon>Bacteria</taxon>
        <taxon>Bacillati</taxon>
        <taxon>Actinomycetota</taxon>
        <taxon>Actinomycetes</taxon>
        <taxon>Micrococcales</taxon>
        <taxon>Brevibacteriaceae</taxon>
        <taxon>Brevibacterium</taxon>
    </lineage>
</organism>
<sequence length="464" mass="48927">MPPGIRLLACPSPTVRRKAPPITTRNRFLDKEILALALPALGALAAEPVFLLADTAMVGHLGPASLGALAIASTIIQTVLGLMIFLAYATTPRVARRLGEGNTPAAIGAGFDGIWLALLTSLILLAAGLPLLQLPISWFNPTPEVAAGAHAYLAISWWGLPFMLTVIAATGLLRGLQDTKTPLYVAVGGFLANIGLNALFIYGLGMGVAGSALGSVMAHVGMCSIYLVIAVRAARRHHAPIRPDWSGVLASARTSGWLLMRNMSLRGAMIVLIVLATSLGTVQLAAIQIIQTLFNSLALVLDALAIAGQAMIGLQLGYRNRERVAAINRRLIQWGIGFGVLVGIILAAVSPLIGFVFTSDPEVRSLLTPLVIVLAIGMPIAGYVFTLDGVLMGAEDARYLAFAQLAAFLGYCGILALIYTQWPTATVLWACFGIGFVALRALGLGFRVRNDAWIRRAEAVAGRS</sequence>
<feature type="transmembrane region" description="Helical" evidence="8">
    <location>
        <begin position="65"/>
        <end position="88"/>
    </location>
</feature>
<feature type="transmembrane region" description="Helical" evidence="8">
    <location>
        <begin position="296"/>
        <end position="319"/>
    </location>
</feature>
<evidence type="ECO:0000313" key="10">
    <source>
        <dbReference type="Proteomes" id="UP000235703"/>
    </source>
</evidence>
<dbReference type="PANTHER" id="PTHR42893">
    <property type="entry name" value="PROTEIN DETOXIFICATION 44, CHLOROPLASTIC-RELATED"/>
    <property type="match status" value="1"/>
</dbReference>
<dbReference type="GO" id="GO:0005886">
    <property type="term" value="C:plasma membrane"/>
    <property type="evidence" value="ECO:0007669"/>
    <property type="project" value="UniProtKB-SubCell"/>
</dbReference>
<gene>
    <name evidence="9" type="ORF">CJ198_03015</name>
</gene>
<dbReference type="NCBIfam" id="TIGR00797">
    <property type="entry name" value="matE"/>
    <property type="match status" value="1"/>
</dbReference>
<dbReference type="PANTHER" id="PTHR42893:SF46">
    <property type="entry name" value="PROTEIN DETOXIFICATION 44, CHLOROPLASTIC"/>
    <property type="match status" value="1"/>
</dbReference>
<feature type="transmembrane region" description="Helical" evidence="8">
    <location>
        <begin position="109"/>
        <end position="132"/>
    </location>
</feature>
<feature type="transmembrane region" description="Helical" evidence="8">
    <location>
        <begin position="33"/>
        <end position="53"/>
    </location>
</feature>
<comment type="subcellular location">
    <subcellularLocation>
        <location evidence="1">Cell membrane</location>
        <topology evidence="1">Multi-pass membrane protein</topology>
    </subcellularLocation>
</comment>
<keyword evidence="7 8" id="KW-0472">Membrane</keyword>
<dbReference type="GO" id="GO:0015297">
    <property type="term" value="F:antiporter activity"/>
    <property type="evidence" value="ECO:0007669"/>
    <property type="project" value="InterPro"/>
</dbReference>
<comment type="similarity">
    <text evidence="2">Belongs to the multi antimicrobial extrusion (MATE) (TC 2.A.66.1) family.</text>
</comment>
<keyword evidence="3" id="KW-0813">Transport</keyword>
<accession>A0A2N6PLE4</accession>
<dbReference type="InterPro" id="IPR048279">
    <property type="entry name" value="MdtK-like"/>
</dbReference>
<evidence type="ECO:0000256" key="3">
    <source>
        <dbReference type="ARBA" id="ARBA00022448"/>
    </source>
</evidence>
<dbReference type="OrthoDB" id="5242355at2"/>
<evidence type="ECO:0000256" key="2">
    <source>
        <dbReference type="ARBA" id="ARBA00010199"/>
    </source>
</evidence>